<evidence type="ECO:0000313" key="3">
    <source>
        <dbReference type="RefSeq" id="XP_060054971.1"/>
    </source>
</evidence>
<organism evidence="2 3">
    <name type="scientific">Erinaceus europaeus</name>
    <name type="common">Western European hedgehog</name>
    <dbReference type="NCBI Taxonomy" id="9365"/>
    <lineage>
        <taxon>Eukaryota</taxon>
        <taxon>Metazoa</taxon>
        <taxon>Chordata</taxon>
        <taxon>Craniata</taxon>
        <taxon>Vertebrata</taxon>
        <taxon>Euteleostomi</taxon>
        <taxon>Mammalia</taxon>
        <taxon>Eutheria</taxon>
        <taxon>Laurasiatheria</taxon>
        <taxon>Eulipotyphla</taxon>
        <taxon>Erinaceidae</taxon>
        <taxon>Erinaceinae</taxon>
        <taxon>Erinaceus</taxon>
    </lineage>
</organism>
<feature type="compositionally biased region" description="Low complexity" evidence="1">
    <location>
        <begin position="168"/>
        <end position="201"/>
    </location>
</feature>
<evidence type="ECO:0000256" key="1">
    <source>
        <dbReference type="SAM" id="MobiDB-lite"/>
    </source>
</evidence>
<dbReference type="GeneID" id="132540807"/>
<gene>
    <name evidence="3" type="primary">LOC132540807</name>
</gene>
<keyword evidence="2" id="KW-1185">Reference proteome</keyword>
<evidence type="ECO:0000313" key="2">
    <source>
        <dbReference type="Proteomes" id="UP001652624"/>
    </source>
</evidence>
<dbReference type="Proteomes" id="UP001652624">
    <property type="component" value="Chromosome 10"/>
</dbReference>
<accession>A0ABM3Y1M4</accession>
<dbReference type="RefSeq" id="XP_060054971.1">
    <property type="nucleotide sequence ID" value="XM_060198988.1"/>
</dbReference>
<feature type="region of interest" description="Disordered" evidence="1">
    <location>
        <begin position="17"/>
        <end position="201"/>
    </location>
</feature>
<sequence>MGSRPCISYVCNTQENRKLPYSFPPPPPASNSGDSEGAHRARRWGRGPGAGGWQRGSRGCAGRGPRAGWGRGARGPGRGGGAAARGGAGSGGRGVTHAAAREAAAAAAAAAGTGTGARAASLRRSLARSLSPRSLASSLARLPPGCEAGLTQRAREERSAAEDAENFPQQPRLRRAGQGARPQGRGRPGLALPRGPRAGIP</sequence>
<reference evidence="3" key="1">
    <citation type="submission" date="2025-08" db="UniProtKB">
        <authorList>
            <consortium name="RefSeq"/>
        </authorList>
    </citation>
    <scope>IDENTIFICATION</scope>
</reference>
<name>A0ABM3Y1M4_ERIEU</name>
<feature type="compositionally biased region" description="Low complexity" evidence="1">
    <location>
        <begin position="101"/>
        <end position="144"/>
    </location>
</feature>
<proteinExistence type="predicted"/>
<protein>
    <submittedName>
        <fullName evidence="3">Spidroin-1-like</fullName>
    </submittedName>
</protein>
<feature type="compositionally biased region" description="Gly residues" evidence="1">
    <location>
        <begin position="46"/>
        <end position="94"/>
    </location>
</feature>